<sequence length="253" mass="27980">MSKESQPDLESAASESPVLQLYRCDANTLHPLQHASPRPPCSALVLSGCPLVKCVIIRPTAHDTVYRDFSYICRRRLRDYVDAPTEVAAHLRRRLLPLWLLPLCLLQHDLPTILSILALIPSAMGQGFQFPGTFIAILAASEQSEQAVVTGTLLLWRSMGMVLGITTSSLIVQNALVHYLNAFVHGDRRDEVIRRVRASVTAVSTLQAPYQEQAIRSYESALRLTFVCCAFVAVVSLLLLIPVKLPRLGSRKA</sequence>
<dbReference type="PANTHER" id="PTHR23501">
    <property type="entry name" value="MAJOR FACILITATOR SUPERFAMILY"/>
    <property type="match status" value="1"/>
</dbReference>
<organism evidence="6 7">
    <name type="scientific">Tolypocladium paradoxum</name>
    <dbReference type="NCBI Taxonomy" id="94208"/>
    <lineage>
        <taxon>Eukaryota</taxon>
        <taxon>Fungi</taxon>
        <taxon>Dikarya</taxon>
        <taxon>Ascomycota</taxon>
        <taxon>Pezizomycotina</taxon>
        <taxon>Sordariomycetes</taxon>
        <taxon>Hypocreomycetidae</taxon>
        <taxon>Hypocreales</taxon>
        <taxon>Ophiocordycipitaceae</taxon>
        <taxon>Tolypocladium</taxon>
    </lineage>
</organism>
<accession>A0A2S4KTV0</accession>
<dbReference type="PANTHER" id="PTHR23501:SF67">
    <property type="entry name" value="MFS MULTIDRUG EFFLUX TRANSPORTER (EUROFUNG)"/>
    <property type="match status" value="1"/>
</dbReference>
<evidence type="ECO:0000256" key="2">
    <source>
        <dbReference type="ARBA" id="ARBA00022692"/>
    </source>
</evidence>
<protein>
    <submittedName>
        <fullName evidence="6">Multidrug resistance protein fnx1</fullName>
    </submittedName>
</protein>
<evidence type="ECO:0000313" key="7">
    <source>
        <dbReference type="Proteomes" id="UP000237481"/>
    </source>
</evidence>
<dbReference type="InterPro" id="IPR036259">
    <property type="entry name" value="MFS_trans_sf"/>
</dbReference>
<proteinExistence type="predicted"/>
<dbReference type="OrthoDB" id="419537at2759"/>
<keyword evidence="3 5" id="KW-1133">Transmembrane helix</keyword>
<comment type="caution">
    <text evidence="6">The sequence shown here is derived from an EMBL/GenBank/DDBJ whole genome shotgun (WGS) entry which is preliminary data.</text>
</comment>
<dbReference type="Proteomes" id="UP000237481">
    <property type="component" value="Unassembled WGS sequence"/>
</dbReference>
<evidence type="ECO:0000256" key="1">
    <source>
        <dbReference type="ARBA" id="ARBA00004141"/>
    </source>
</evidence>
<dbReference type="EMBL" id="PKSG01000671">
    <property type="protein sequence ID" value="POR33604.1"/>
    <property type="molecule type" value="Genomic_DNA"/>
</dbReference>
<keyword evidence="4 5" id="KW-0472">Membrane</keyword>
<dbReference type="SUPFAM" id="SSF103473">
    <property type="entry name" value="MFS general substrate transporter"/>
    <property type="match status" value="1"/>
</dbReference>
<comment type="subcellular location">
    <subcellularLocation>
        <location evidence="1">Membrane</location>
        <topology evidence="1">Multi-pass membrane protein</topology>
    </subcellularLocation>
</comment>
<keyword evidence="2 5" id="KW-0812">Transmembrane</keyword>
<evidence type="ECO:0000256" key="4">
    <source>
        <dbReference type="ARBA" id="ARBA00023136"/>
    </source>
</evidence>
<keyword evidence="7" id="KW-1185">Reference proteome</keyword>
<dbReference type="GO" id="GO:0015174">
    <property type="term" value="F:basic amino acid transmembrane transporter activity"/>
    <property type="evidence" value="ECO:0007669"/>
    <property type="project" value="TreeGrafter"/>
</dbReference>
<dbReference type="AlphaFoldDB" id="A0A2S4KTV0"/>
<dbReference type="GO" id="GO:0000329">
    <property type="term" value="C:fungal-type vacuole membrane"/>
    <property type="evidence" value="ECO:0007669"/>
    <property type="project" value="TreeGrafter"/>
</dbReference>
<gene>
    <name evidence="6" type="ORF">TPAR_06188</name>
</gene>
<evidence type="ECO:0000313" key="6">
    <source>
        <dbReference type="EMBL" id="POR33604.1"/>
    </source>
</evidence>
<feature type="transmembrane region" description="Helical" evidence="5">
    <location>
        <begin position="221"/>
        <end position="243"/>
    </location>
</feature>
<reference evidence="6 7" key="1">
    <citation type="submission" date="2018-01" db="EMBL/GenBank/DDBJ databases">
        <title>Harnessing the power of phylogenomics to disentangle the directionality and signatures of interkingdom host jumping in the parasitic fungal genus Tolypocladium.</title>
        <authorList>
            <person name="Quandt C.A."/>
            <person name="Patterson W."/>
            <person name="Spatafora J.W."/>
        </authorList>
    </citation>
    <scope>NUCLEOTIDE SEQUENCE [LARGE SCALE GENOMIC DNA]</scope>
    <source>
        <strain evidence="6 7">NRBC 100945</strain>
    </source>
</reference>
<evidence type="ECO:0000256" key="3">
    <source>
        <dbReference type="ARBA" id="ARBA00022989"/>
    </source>
</evidence>
<name>A0A2S4KTV0_9HYPO</name>
<evidence type="ECO:0000256" key="5">
    <source>
        <dbReference type="SAM" id="Phobius"/>
    </source>
</evidence>